<protein>
    <submittedName>
        <fullName evidence="1">Uncharacterized protein</fullName>
    </submittedName>
</protein>
<proteinExistence type="predicted"/>
<dbReference type="AlphaFoldDB" id="A0A4S3KP35"/>
<dbReference type="Proteomes" id="UP000307749">
    <property type="component" value="Unassembled WGS sequence"/>
</dbReference>
<gene>
    <name evidence="1" type="ORF">B1806_06825</name>
</gene>
<dbReference type="Gene3D" id="3.40.50.1820">
    <property type="entry name" value="alpha/beta hydrolase"/>
    <property type="match status" value="1"/>
</dbReference>
<dbReference type="RefSeq" id="WP_081127002.1">
    <property type="nucleotide sequence ID" value="NZ_LDOS01000002.1"/>
</dbReference>
<dbReference type="STRING" id="993689.GCA_002077135_01634"/>
<dbReference type="InterPro" id="IPR029058">
    <property type="entry name" value="AB_hydrolase_fold"/>
</dbReference>
<dbReference type="Pfam" id="PF26363">
    <property type="entry name" value="Phospholipase-like"/>
    <property type="match status" value="1"/>
</dbReference>
<dbReference type="EMBL" id="MWQO01000022">
    <property type="protein sequence ID" value="THD10733.1"/>
    <property type="molecule type" value="Genomic_DNA"/>
</dbReference>
<dbReference type="OrthoDB" id="5913909at2"/>
<dbReference type="SUPFAM" id="SSF53474">
    <property type="entry name" value="alpha/beta-Hydrolases"/>
    <property type="match status" value="1"/>
</dbReference>
<name>A0A4S3KP35_9GAMM</name>
<comment type="caution">
    <text evidence="1">The sequence shown here is derived from an EMBL/GenBank/DDBJ whole genome shotgun (WGS) entry which is preliminary data.</text>
</comment>
<organism evidence="1 2">
    <name type="scientific">Metallibacterium scheffleri</name>
    <dbReference type="NCBI Taxonomy" id="993689"/>
    <lineage>
        <taxon>Bacteria</taxon>
        <taxon>Pseudomonadati</taxon>
        <taxon>Pseudomonadota</taxon>
        <taxon>Gammaproteobacteria</taxon>
        <taxon>Lysobacterales</taxon>
        <taxon>Rhodanobacteraceae</taxon>
        <taxon>Metallibacterium</taxon>
    </lineage>
</organism>
<dbReference type="GO" id="GO:0006629">
    <property type="term" value="P:lipid metabolic process"/>
    <property type="evidence" value="ECO:0007669"/>
    <property type="project" value="InterPro"/>
</dbReference>
<accession>A0A4S3KP35</accession>
<evidence type="ECO:0000313" key="1">
    <source>
        <dbReference type="EMBL" id="THD10733.1"/>
    </source>
</evidence>
<keyword evidence="2" id="KW-1185">Reference proteome</keyword>
<reference evidence="1 2" key="1">
    <citation type="submission" date="2017-02" db="EMBL/GenBank/DDBJ databases">
        <title>Whole genome sequencing of Metallibacterium scheffleri DSM 24874 (T).</title>
        <authorList>
            <person name="Kumar S."/>
            <person name="Patil P."/>
            <person name="Patil P.B."/>
        </authorList>
    </citation>
    <scope>NUCLEOTIDE SEQUENCE [LARGE SCALE GENOMIC DNA]</scope>
    <source>
        <strain evidence="1 2">DSM 24874</strain>
    </source>
</reference>
<sequence>MYADKGKQSPLYQNYIIADRGTQGGLWGPDWRNNFEQVFGADSQQYDEAAKVANAVAKLEGTSGVNVVFTGHSLGGGLATLQSAITGLPAYTFNAAGVNAATFARANAQYVQQLPQLVSAYYDNHEILSTLQDDSPVIVPALDAALLYSGLPPLPALQAPSAEGTRIALTPVSSNGTPIPWYEDYNPVEMLAQHSIMSVALALNYRLTQLQGASNGGTGP</sequence>
<evidence type="ECO:0000313" key="2">
    <source>
        <dbReference type="Proteomes" id="UP000307749"/>
    </source>
</evidence>